<dbReference type="Pfam" id="PF14223">
    <property type="entry name" value="Retrotran_gag_2"/>
    <property type="match status" value="1"/>
</dbReference>
<dbReference type="InterPro" id="IPR001878">
    <property type="entry name" value="Znf_CCHC"/>
</dbReference>
<keyword evidence="1" id="KW-0862">Zinc</keyword>
<evidence type="ECO:0000256" key="2">
    <source>
        <dbReference type="SAM" id="MobiDB-lite"/>
    </source>
</evidence>
<evidence type="ECO:0000256" key="1">
    <source>
        <dbReference type="PROSITE-ProRule" id="PRU00047"/>
    </source>
</evidence>
<organism evidence="4 5">
    <name type="scientific">Ladona fulva</name>
    <name type="common">Scarce chaser dragonfly</name>
    <name type="synonym">Libellula fulva</name>
    <dbReference type="NCBI Taxonomy" id="123851"/>
    <lineage>
        <taxon>Eukaryota</taxon>
        <taxon>Metazoa</taxon>
        <taxon>Ecdysozoa</taxon>
        <taxon>Arthropoda</taxon>
        <taxon>Hexapoda</taxon>
        <taxon>Insecta</taxon>
        <taxon>Pterygota</taxon>
        <taxon>Palaeoptera</taxon>
        <taxon>Odonata</taxon>
        <taxon>Epiprocta</taxon>
        <taxon>Anisoptera</taxon>
        <taxon>Libelluloidea</taxon>
        <taxon>Libellulidae</taxon>
        <taxon>Ladona</taxon>
    </lineage>
</organism>
<feature type="region of interest" description="Disordered" evidence="2">
    <location>
        <begin position="518"/>
        <end position="552"/>
    </location>
</feature>
<dbReference type="Proteomes" id="UP000792457">
    <property type="component" value="Unassembled WGS sequence"/>
</dbReference>
<reference evidence="4" key="1">
    <citation type="submission" date="2013-04" db="EMBL/GenBank/DDBJ databases">
        <authorList>
            <person name="Qu J."/>
            <person name="Murali S.C."/>
            <person name="Bandaranaike D."/>
            <person name="Bellair M."/>
            <person name="Blankenburg K."/>
            <person name="Chao H."/>
            <person name="Dinh H."/>
            <person name="Doddapaneni H."/>
            <person name="Downs B."/>
            <person name="Dugan-Rocha S."/>
            <person name="Elkadiri S."/>
            <person name="Gnanaolivu R.D."/>
            <person name="Hernandez B."/>
            <person name="Javaid M."/>
            <person name="Jayaseelan J.C."/>
            <person name="Lee S."/>
            <person name="Li M."/>
            <person name="Ming W."/>
            <person name="Munidasa M."/>
            <person name="Muniz J."/>
            <person name="Nguyen L."/>
            <person name="Ongeri F."/>
            <person name="Osuji N."/>
            <person name="Pu L.-L."/>
            <person name="Puazo M."/>
            <person name="Qu C."/>
            <person name="Quiroz J."/>
            <person name="Raj R."/>
            <person name="Weissenberger G."/>
            <person name="Xin Y."/>
            <person name="Zou X."/>
            <person name="Han Y."/>
            <person name="Richards S."/>
            <person name="Worley K."/>
            <person name="Muzny D."/>
            <person name="Gibbs R."/>
        </authorList>
    </citation>
    <scope>NUCLEOTIDE SEQUENCE</scope>
    <source>
        <strain evidence="4">Sampled in the wild</strain>
    </source>
</reference>
<gene>
    <name evidence="4" type="ORF">J437_LFUL016087</name>
</gene>
<sequence length="623" mass="71771">MLGGESFFKNIVDNTNKYAEHCRNLENIDKDWVEVTYDEMVAYFGVLMYMGVFNLPESRDYWQSQEIDCPIIRHCMTFSRYCQITKPLLTVMDTFHHKYNPGRELVIDEAMVAFKGRHYIKQYMKGKSTKRGFKIWILASPHGYVLQGNVYLGKKEKRNKDMLLGSQVVINLLEKQLGLNHYVVGLMNALYDNKTYVCATTRQTHKEWPTELKFPKKLKLKRGESKSLQRGKVTSMSVMLYTKCMGGVDRADQFRSYYGFGRTTKKWWKYLFAFVVNTAIVNSYILFKETTSLSFSRHGPTQKDFRLALYKQMIGNFTSRKISCHKRTLPFASSSTKYMEEKKRVLTAAIRKDEHLRGDALKLHGNAEAVICLYVNRDVFLLIMKKKEWTSVTNNTIRSVGDDFLYDIDACESAREAWEILEEIHNSSTKFHALQALKEMVNVSKGSDVSMQEYTGKIQRLNKKVAKGGIQFTDELLANLFLAGLPADEYEIFVQNVLKEPVLTTRLVKGRMLDEERRRQQQMASESEATALATFRGRTGKTKPKPYVGHQDTGEPEVRNCFKCRKPGHISKYCPTVDCRKCGKYGHWAKDCTNERKEVQNVGKVANMRSQASRGESISCVSV</sequence>
<protein>
    <recommendedName>
        <fullName evidence="3">CCHC-type domain-containing protein</fullName>
    </recommendedName>
</protein>
<evidence type="ECO:0000259" key="3">
    <source>
        <dbReference type="PROSITE" id="PS50158"/>
    </source>
</evidence>
<feature type="domain" description="CCHC-type" evidence="3">
    <location>
        <begin position="561"/>
        <end position="575"/>
    </location>
</feature>
<feature type="domain" description="CCHC-type" evidence="3">
    <location>
        <begin position="579"/>
        <end position="594"/>
    </location>
</feature>
<reference evidence="4" key="2">
    <citation type="submission" date="2017-10" db="EMBL/GenBank/DDBJ databases">
        <title>Ladona fulva Genome sequencing and assembly.</title>
        <authorList>
            <person name="Murali S."/>
            <person name="Richards S."/>
            <person name="Bandaranaike D."/>
            <person name="Bellair M."/>
            <person name="Blankenburg K."/>
            <person name="Chao H."/>
            <person name="Dinh H."/>
            <person name="Doddapaneni H."/>
            <person name="Dugan-Rocha S."/>
            <person name="Elkadiri S."/>
            <person name="Gnanaolivu R."/>
            <person name="Hernandez B."/>
            <person name="Skinner E."/>
            <person name="Javaid M."/>
            <person name="Lee S."/>
            <person name="Li M."/>
            <person name="Ming W."/>
            <person name="Munidasa M."/>
            <person name="Muniz J."/>
            <person name="Nguyen L."/>
            <person name="Hughes D."/>
            <person name="Osuji N."/>
            <person name="Pu L.-L."/>
            <person name="Puazo M."/>
            <person name="Qu C."/>
            <person name="Quiroz J."/>
            <person name="Raj R."/>
            <person name="Weissenberger G."/>
            <person name="Xin Y."/>
            <person name="Zou X."/>
            <person name="Han Y."/>
            <person name="Worley K."/>
            <person name="Muzny D."/>
            <person name="Gibbs R."/>
        </authorList>
    </citation>
    <scope>NUCLEOTIDE SEQUENCE</scope>
    <source>
        <strain evidence="4">Sampled in the wild</strain>
    </source>
</reference>
<dbReference type="Pfam" id="PF13843">
    <property type="entry name" value="DDE_Tnp_1_7"/>
    <property type="match status" value="3"/>
</dbReference>
<evidence type="ECO:0000313" key="4">
    <source>
        <dbReference type="EMBL" id="KAG8235826.1"/>
    </source>
</evidence>
<dbReference type="GO" id="GO:0003676">
    <property type="term" value="F:nucleic acid binding"/>
    <property type="evidence" value="ECO:0007669"/>
    <property type="project" value="InterPro"/>
</dbReference>
<dbReference type="SUPFAM" id="SSF57756">
    <property type="entry name" value="Retrovirus zinc finger-like domains"/>
    <property type="match status" value="1"/>
</dbReference>
<dbReference type="OrthoDB" id="118105at2759"/>
<dbReference type="Pfam" id="PF00098">
    <property type="entry name" value="zf-CCHC"/>
    <property type="match status" value="2"/>
</dbReference>
<dbReference type="EMBL" id="KZ308955">
    <property type="protein sequence ID" value="KAG8235826.1"/>
    <property type="molecule type" value="Genomic_DNA"/>
</dbReference>
<dbReference type="PROSITE" id="PS50158">
    <property type="entry name" value="ZF_CCHC"/>
    <property type="match status" value="2"/>
</dbReference>
<keyword evidence="5" id="KW-1185">Reference proteome</keyword>
<dbReference type="Gene3D" id="4.10.60.10">
    <property type="entry name" value="Zinc finger, CCHC-type"/>
    <property type="match status" value="1"/>
</dbReference>
<dbReference type="PANTHER" id="PTHR46599:SF3">
    <property type="entry name" value="PIGGYBAC TRANSPOSABLE ELEMENT-DERIVED PROTEIN 4"/>
    <property type="match status" value="1"/>
</dbReference>
<accession>A0A8K0KL33</accession>
<comment type="caution">
    <text evidence="4">The sequence shown here is derived from an EMBL/GenBank/DDBJ whole genome shotgun (WGS) entry which is preliminary data.</text>
</comment>
<dbReference type="PANTHER" id="PTHR46599">
    <property type="entry name" value="PIGGYBAC TRANSPOSABLE ELEMENT-DERIVED PROTEIN 4"/>
    <property type="match status" value="1"/>
</dbReference>
<keyword evidence="1" id="KW-0863">Zinc-finger</keyword>
<dbReference type="GO" id="GO:0008270">
    <property type="term" value="F:zinc ion binding"/>
    <property type="evidence" value="ECO:0007669"/>
    <property type="project" value="UniProtKB-KW"/>
</dbReference>
<evidence type="ECO:0000313" key="5">
    <source>
        <dbReference type="Proteomes" id="UP000792457"/>
    </source>
</evidence>
<keyword evidence="1" id="KW-0479">Metal-binding</keyword>
<dbReference type="AlphaFoldDB" id="A0A8K0KL33"/>
<name>A0A8K0KL33_LADFU</name>
<dbReference type="InterPro" id="IPR036875">
    <property type="entry name" value="Znf_CCHC_sf"/>
</dbReference>
<proteinExistence type="predicted"/>
<dbReference type="InterPro" id="IPR029526">
    <property type="entry name" value="PGBD"/>
</dbReference>
<dbReference type="SMART" id="SM00343">
    <property type="entry name" value="ZnF_C2HC"/>
    <property type="match status" value="2"/>
</dbReference>